<evidence type="ECO:0000256" key="1">
    <source>
        <dbReference type="ARBA" id="ARBA00009634"/>
    </source>
</evidence>
<name>A0A8B6DHK0_MYTGA</name>
<dbReference type="InterPro" id="IPR003591">
    <property type="entry name" value="Leu-rich_rpt_typical-subtyp"/>
</dbReference>
<accession>A0A8B6DHK0</accession>
<dbReference type="CDD" id="cd00037">
    <property type="entry name" value="CLECT"/>
    <property type="match status" value="5"/>
</dbReference>
<evidence type="ECO:0000259" key="7">
    <source>
        <dbReference type="PROSITE" id="PS50041"/>
    </source>
</evidence>
<dbReference type="Gene3D" id="3.80.10.10">
    <property type="entry name" value="Ribonuclease Inhibitor"/>
    <property type="match status" value="4"/>
</dbReference>
<dbReference type="SMART" id="SM00034">
    <property type="entry name" value="CLECT"/>
    <property type="match status" value="7"/>
</dbReference>
<dbReference type="SMART" id="SM00255">
    <property type="entry name" value="TIR"/>
    <property type="match status" value="1"/>
</dbReference>
<dbReference type="PROSITE" id="PS50104">
    <property type="entry name" value="TIR"/>
    <property type="match status" value="1"/>
</dbReference>
<dbReference type="InterPro" id="IPR035897">
    <property type="entry name" value="Toll_tir_struct_dom_sf"/>
</dbReference>
<comment type="similarity">
    <text evidence="1">Belongs to the Toll-like receptor family.</text>
</comment>
<keyword evidence="5" id="KW-1015">Disulfide bond</keyword>
<dbReference type="PANTHER" id="PTHR22803">
    <property type="entry name" value="MANNOSE, PHOSPHOLIPASE, LECTIN RECEPTOR RELATED"/>
    <property type="match status" value="1"/>
</dbReference>
<dbReference type="PROSITE" id="PS50041">
    <property type="entry name" value="C_TYPE_LECTIN_2"/>
    <property type="match status" value="7"/>
</dbReference>
<dbReference type="InterPro" id="IPR032675">
    <property type="entry name" value="LRR_dom_sf"/>
</dbReference>
<feature type="domain" description="C-type lectin" evidence="7">
    <location>
        <begin position="1586"/>
        <end position="1698"/>
    </location>
</feature>
<keyword evidence="4" id="KW-0677">Repeat</keyword>
<feature type="domain" description="C-type lectin" evidence="7">
    <location>
        <begin position="991"/>
        <end position="1112"/>
    </location>
</feature>
<evidence type="ECO:0000313" key="9">
    <source>
        <dbReference type="EMBL" id="VDI18689.1"/>
    </source>
</evidence>
<dbReference type="InterPro" id="IPR001304">
    <property type="entry name" value="C-type_lectin-like"/>
</dbReference>
<dbReference type="Proteomes" id="UP000596742">
    <property type="component" value="Unassembled WGS sequence"/>
</dbReference>
<keyword evidence="3" id="KW-0430">Lectin</keyword>
<dbReference type="CDD" id="cd03590">
    <property type="entry name" value="CLECT_DC-SIGN_like"/>
    <property type="match status" value="1"/>
</dbReference>
<dbReference type="InterPro" id="IPR033989">
    <property type="entry name" value="CD209-like_CTLD"/>
</dbReference>
<dbReference type="InterPro" id="IPR018378">
    <property type="entry name" value="C-type_lectin_CS"/>
</dbReference>
<dbReference type="Gene3D" id="3.40.50.10140">
    <property type="entry name" value="Toll/interleukin-1 receptor homology (TIR) domain"/>
    <property type="match status" value="1"/>
</dbReference>
<dbReference type="InterPro" id="IPR050111">
    <property type="entry name" value="C-type_lectin/snaclec_domain"/>
</dbReference>
<feature type="domain" description="C-type lectin" evidence="7">
    <location>
        <begin position="1723"/>
        <end position="1848"/>
    </location>
</feature>
<feature type="domain" description="C-type lectin" evidence="7">
    <location>
        <begin position="838"/>
        <end position="955"/>
    </location>
</feature>
<dbReference type="Pfam" id="PF00059">
    <property type="entry name" value="Lectin_C"/>
    <property type="match status" value="7"/>
</dbReference>
<dbReference type="SUPFAM" id="SSF56436">
    <property type="entry name" value="C-type lectin-like"/>
    <property type="match status" value="7"/>
</dbReference>
<feature type="chain" id="PRO_5032579961" evidence="6">
    <location>
        <begin position="21"/>
        <end position="1925"/>
    </location>
</feature>
<evidence type="ECO:0000256" key="2">
    <source>
        <dbReference type="ARBA" id="ARBA00022614"/>
    </source>
</evidence>
<gene>
    <name evidence="9" type="ORF">MGAL_10B002460</name>
</gene>
<keyword evidence="6" id="KW-0732">Signal</keyword>
<feature type="domain" description="C-type lectin" evidence="7">
    <location>
        <begin position="1281"/>
        <end position="1400"/>
    </location>
</feature>
<feature type="domain" description="C-type lectin" evidence="7">
    <location>
        <begin position="1138"/>
        <end position="1250"/>
    </location>
</feature>
<dbReference type="SMART" id="SM00369">
    <property type="entry name" value="LRR_TYP"/>
    <property type="match status" value="7"/>
</dbReference>
<reference evidence="9" key="1">
    <citation type="submission" date="2018-11" db="EMBL/GenBank/DDBJ databases">
        <authorList>
            <person name="Alioto T."/>
            <person name="Alioto T."/>
        </authorList>
    </citation>
    <scope>NUCLEOTIDE SEQUENCE</scope>
</reference>
<keyword evidence="2" id="KW-0433">Leucine-rich repeat</keyword>
<keyword evidence="9" id="KW-0675">Receptor</keyword>
<dbReference type="InterPro" id="IPR016187">
    <property type="entry name" value="CTDL_fold"/>
</dbReference>
<dbReference type="Pfam" id="PF13676">
    <property type="entry name" value="TIR_2"/>
    <property type="match status" value="1"/>
</dbReference>
<feature type="signal peptide" evidence="6">
    <location>
        <begin position="1"/>
        <end position="20"/>
    </location>
</feature>
<evidence type="ECO:0000259" key="8">
    <source>
        <dbReference type="PROSITE" id="PS50104"/>
    </source>
</evidence>
<dbReference type="PROSITE" id="PS00615">
    <property type="entry name" value="C_TYPE_LECTIN_1"/>
    <property type="match status" value="7"/>
</dbReference>
<proteinExistence type="inferred from homology"/>
<evidence type="ECO:0000256" key="5">
    <source>
        <dbReference type="ARBA" id="ARBA00023157"/>
    </source>
</evidence>
<evidence type="ECO:0000313" key="10">
    <source>
        <dbReference type="Proteomes" id="UP000596742"/>
    </source>
</evidence>
<dbReference type="PROSITE" id="PS51450">
    <property type="entry name" value="LRR"/>
    <property type="match status" value="2"/>
</dbReference>
<feature type="domain" description="TIR" evidence="8">
    <location>
        <begin position="684"/>
        <end position="824"/>
    </location>
</feature>
<dbReference type="GO" id="GO:0007165">
    <property type="term" value="P:signal transduction"/>
    <property type="evidence" value="ECO:0007669"/>
    <property type="project" value="InterPro"/>
</dbReference>
<evidence type="ECO:0000256" key="4">
    <source>
        <dbReference type="ARBA" id="ARBA00022737"/>
    </source>
</evidence>
<dbReference type="GO" id="GO:0030246">
    <property type="term" value="F:carbohydrate binding"/>
    <property type="evidence" value="ECO:0007669"/>
    <property type="project" value="UniProtKB-KW"/>
</dbReference>
<organism evidence="9 10">
    <name type="scientific">Mytilus galloprovincialis</name>
    <name type="common">Mediterranean mussel</name>
    <dbReference type="NCBI Taxonomy" id="29158"/>
    <lineage>
        <taxon>Eukaryota</taxon>
        <taxon>Metazoa</taxon>
        <taxon>Spiralia</taxon>
        <taxon>Lophotrochozoa</taxon>
        <taxon>Mollusca</taxon>
        <taxon>Bivalvia</taxon>
        <taxon>Autobranchia</taxon>
        <taxon>Pteriomorphia</taxon>
        <taxon>Mytilida</taxon>
        <taxon>Mytiloidea</taxon>
        <taxon>Mytilidae</taxon>
        <taxon>Mytilinae</taxon>
        <taxon>Mytilus</taxon>
    </lineage>
</organism>
<dbReference type="SUPFAM" id="SSF52058">
    <property type="entry name" value="L domain-like"/>
    <property type="match status" value="2"/>
</dbReference>
<protein>
    <submittedName>
        <fullName evidence="9">Mannose receptor, C type</fullName>
    </submittedName>
</protein>
<dbReference type="Pfam" id="PF13855">
    <property type="entry name" value="LRR_8"/>
    <property type="match status" value="4"/>
</dbReference>
<dbReference type="EMBL" id="UYJE01003373">
    <property type="protein sequence ID" value="VDI18689.1"/>
    <property type="molecule type" value="Genomic_DNA"/>
</dbReference>
<evidence type="ECO:0000256" key="6">
    <source>
        <dbReference type="SAM" id="SignalP"/>
    </source>
</evidence>
<dbReference type="OrthoDB" id="6285323at2759"/>
<dbReference type="InterPro" id="IPR000157">
    <property type="entry name" value="TIR_dom"/>
</dbReference>
<keyword evidence="10" id="KW-1185">Reference proteome</keyword>
<comment type="caution">
    <text evidence="9">The sequence shown here is derived from an EMBL/GenBank/DDBJ whole genome shotgun (WGS) entry which is preliminary data.</text>
</comment>
<dbReference type="InterPro" id="IPR001611">
    <property type="entry name" value="Leu-rich_rpt"/>
</dbReference>
<feature type="domain" description="C-type lectin" evidence="7">
    <location>
        <begin position="1429"/>
        <end position="1561"/>
    </location>
</feature>
<evidence type="ECO:0000256" key="3">
    <source>
        <dbReference type="ARBA" id="ARBA00022734"/>
    </source>
</evidence>
<dbReference type="SUPFAM" id="SSF52200">
    <property type="entry name" value="Toll/Interleukin receptor TIR domain"/>
    <property type="match status" value="1"/>
</dbReference>
<dbReference type="InterPro" id="IPR016186">
    <property type="entry name" value="C-type_lectin-like/link_sf"/>
</dbReference>
<dbReference type="Gene3D" id="3.10.100.10">
    <property type="entry name" value="Mannose-Binding Protein A, subunit A"/>
    <property type="match status" value="7"/>
</dbReference>
<sequence length="1925" mass="219378">MVTMDVSVLTCSLVLMIITADQVYMCPGKCSCGYRDNRTYRVNCSYEGLTHVPTDIRNYKELKFILLNNNHISALKNGQFSGLNELNYLDLSNNHLEELSSEMFIGMINLKTLKLNYNRMYMGEIYENAFKFLENVQVFEMYGIYNDFLVEDSSYPVSVLNLKKVTTLKLDGQNHGSFDKAFMQLKNLQILSLSGINGYCTINRIREDHFVNCPYLVKLDLSLCDIYSIDAGAFSNLEKLEDLNLSFNHHLEMTGVKNATVNLKRTNIKALKLKYIHRKHQIIIEKDAFTELKNTNLEMLYLDQNKIARMEQDVIYTLPKTMKFLSVRDNRFTNGKFVKVLYKLENLESFDCSFQLQSTLSHGESPSFISVFLRSIANEKKDEPAKFPPKLRHIYASHMNLHYSLIPSASLYNNCLETLDFSSNKFETFGGEWKGLHSLKLFNLSSNGVRFIHPDFFNDMKNLSVLLLNDNHIGKTIATDTQFKIFSSQVNLKYLDLSHNEIKELPKFIFSNLGNLEQLLLKDNVLTALDFHLQDLYKIKFIDFQNNSIFEFSDIQRDILSKLFRTNNLTINLENNKLKCDCQNPDFLKWFNENHIHFVNFYNYKCKFKNGSYVFLNRASELFSELSNSCKSLQITVYSVIGCLLFTLLLSIIAIIYYNKGKRKHIISLFSRHVQPYEVLDHDEKYVVYLSYSDRSSEVVSRVEEHLVEKMDISCFGKHKIEYGEPEVPGLTAGLGQSDCIVCFLTQDYLDDGLCVQEFRSGIHKGYETGRQILILILLEDIDETNLLIQNEEFYRYVLKNTPYTPRSGEDLLSYVENQVREIQTGQFLGCPSFWKKHGTSCWLFVQKMVPADVARKTCQQYGGYLATVNSQDEQNFMNANIPKPMKGTTGIFNGGAVWVGLSDRITENYFVWDEGRPVAYTNWGPDEPNNWHNKDEDCVAVWLLDGSWFDITCNTPLPGYVCRKSAQVVASTGVDPLLKGCTKPYRGIGYGASCYALRDALSGATPVSWQLAQSACQTTFGGQLATVNDRYVQSFLASYIDTRKDNFWIGLSDQVTPGTYAWIQGQADKFTFWNSNHTGNERNTCVVMRTMHPIGLWDNKQCTESHNYICETPRTGFTPAPTTAPKILPCPPGWKSFATFCYKLYNQRMTWLQGRDYCSGLGGDLVSIQSQPEADFIKSNYITRNTVWLGINDWDVENVWVWSDKSAVTFTAWNRGEPNNYNNEDCAMIVQNGKWVDINCFSKQLVICKRLMGTPFVTTATPPIGITSIACGVESMWLFYNGSCYMTSPVGRHSQLSWYDARKYCNSFGSDLASIHTNDENSFVYSIAKKNKEEYWIGLNELENPGKLKWINNDAVDFINWDQNEPNDQYGAERCTAMKAINGNWMDDNCNMKMGFICKKRVGEGPPTTTSPPALPGGCRDSFVPSPFSNKCFYLSNSTALMTWNQSLKFCQTHFQRPYDMASISDEMEQAFLTSLVQGLKSNVWIGLNDLRFSRQFVWQDNSQFKYNNWAEREPNGRNRIVKGIGFVNQEKCVEMYTQGYLAGSWNDQNCDLQRYTICEGKKVPGLPDTGTPKGSCSKPEYTFRGTSCYKFIGSPAANWKDAETKCQADGAVLVTINDIYENAFVEANMGPNVDYWIGFKYNRDTTSFAWQRNWPVKFTNWAFGEPSNGPLDLCVKSRNGQWDSTGCTRSMGYVCEINSAPLPPVTSAPIGHCKNPDETIYNNFCYYFSPLTYMDWPSAGYTCTKRGMDLVSITSAIELEYVFTTSLNARSRNGKHIAQNIWIGLNKGLQSSFQWTDNTPYSYNNWNVGEPSDPINSTTEECVEMYRDSAKWNDVNCNKKNAFVCKGRAVLPSTLNPPSTITPGVTFPTFPNIFPVTTFGPNGQPVGTTKRQTPKPLSGITFAQPTGHMTGPNGYLQDRFVNK</sequence>